<dbReference type="GO" id="GO:0070006">
    <property type="term" value="F:metalloaminopeptidase activity"/>
    <property type="evidence" value="ECO:0007669"/>
    <property type="project" value="InterPro"/>
</dbReference>
<feature type="domain" description="Cytosol aminopeptidase" evidence="5">
    <location>
        <begin position="347"/>
        <end position="354"/>
    </location>
</feature>
<comment type="similarity">
    <text evidence="1">Belongs to the peptidase M17 family.</text>
</comment>
<comment type="caution">
    <text evidence="6">The sequence shown here is derived from an EMBL/GenBank/DDBJ whole genome shotgun (WGS) entry which is preliminary data.</text>
</comment>
<dbReference type="PANTHER" id="PTHR11963:SF48">
    <property type="entry name" value="DIPEPTIDASE B, ISOFORM A"/>
    <property type="match status" value="1"/>
</dbReference>
<dbReference type="PANTHER" id="PTHR11963">
    <property type="entry name" value="LEUCINE AMINOPEPTIDASE-RELATED"/>
    <property type="match status" value="1"/>
</dbReference>
<evidence type="ECO:0000259" key="5">
    <source>
        <dbReference type="PROSITE" id="PS00631"/>
    </source>
</evidence>
<dbReference type="GO" id="GO:0005737">
    <property type="term" value="C:cytoplasm"/>
    <property type="evidence" value="ECO:0007669"/>
    <property type="project" value="InterPro"/>
</dbReference>
<dbReference type="Proteomes" id="UP000663879">
    <property type="component" value="Unassembled WGS sequence"/>
</dbReference>
<dbReference type="PROSITE" id="PS00631">
    <property type="entry name" value="CYTOSOL_AP"/>
    <property type="match status" value="1"/>
</dbReference>
<keyword evidence="2" id="KW-0031">Aminopeptidase</keyword>
<protein>
    <recommendedName>
        <fullName evidence="5">Cytosol aminopeptidase domain-containing protein</fullName>
    </recommendedName>
</protein>
<organism evidence="6 7">
    <name type="scientific">Brachionus calyciflorus</name>
    <dbReference type="NCBI Taxonomy" id="104777"/>
    <lineage>
        <taxon>Eukaryota</taxon>
        <taxon>Metazoa</taxon>
        <taxon>Spiralia</taxon>
        <taxon>Gnathifera</taxon>
        <taxon>Rotifera</taxon>
        <taxon>Eurotatoria</taxon>
        <taxon>Monogononta</taxon>
        <taxon>Pseudotrocha</taxon>
        <taxon>Ploima</taxon>
        <taxon>Brachionidae</taxon>
        <taxon>Brachionus</taxon>
    </lineage>
</organism>
<evidence type="ECO:0000256" key="1">
    <source>
        <dbReference type="ARBA" id="ARBA00009528"/>
    </source>
</evidence>
<dbReference type="OrthoDB" id="10041421at2759"/>
<name>A0A814LNT4_9BILA</name>
<dbReference type="Gene3D" id="3.40.630.10">
    <property type="entry name" value="Zn peptidases"/>
    <property type="match status" value="1"/>
</dbReference>
<dbReference type="GO" id="GO:0006508">
    <property type="term" value="P:proteolysis"/>
    <property type="evidence" value="ECO:0007669"/>
    <property type="project" value="UniProtKB-KW"/>
</dbReference>
<keyword evidence="4" id="KW-0378">Hydrolase</keyword>
<evidence type="ECO:0000256" key="2">
    <source>
        <dbReference type="ARBA" id="ARBA00022438"/>
    </source>
</evidence>
<dbReference type="PRINTS" id="PR00481">
    <property type="entry name" value="LAMNOPPTDASE"/>
</dbReference>
<dbReference type="Pfam" id="PF00883">
    <property type="entry name" value="Peptidase_M17"/>
    <property type="match status" value="1"/>
</dbReference>
<dbReference type="GO" id="GO:0030145">
    <property type="term" value="F:manganese ion binding"/>
    <property type="evidence" value="ECO:0007669"/>
    <property type="project" value="InterPro"/>
</dbReference>
<keyword evidence="7" id="KW-1185">Reference proteome</keyword>
<dbReference type="InterPro" id="IPR011356">
    <property type="entry name" value="Leucine_aapep/pepB"/>
</dbReference>
<sequence length="518" mass="56562">MLNFKQLQLGASSNVHDDEYDAHLIIATNFKANVLLSSQLNDVFGELQILQDLNSNFENEVTLTVLNKKRVIYSPTGPVDRDQDDSRRIADAAKAAVQKAIKAGSKRPLLINLSRNAFELSDQVALLAALEAAYIPLELREARNANSLLKIEKLGYWNENLDEARKTLEIVNAIELGRIVTRDIGGSDPERMSAPNTVTYVNEVLQSTDVKINVIEGQEIFQKEYPCLAAVNRAAASVPRHAGRVIKLEYSPSDGPVDTTLFLVGKGITYDTGGADVKAGGHMSGMHRDKCGAAFVAGFFKTLSILKPKGLKVHGTMCMVRNSIGEECYVSDELITTRAKKRVRVGNTDAEGRMVMVDLLCEAKENALNEVNPQLFTIATLTGHVIRAYGPNYTAVLSNGPAKALKVDHNLHQNGDLIADPYEISSIKREDYQAISGKSEYEDILQATNNPSTMDPRGHQFPAAFLIMASGLEQHGNQSEQKIPFSHVDIAGSSGPFPGIPTGAPLPSFAYTYIVPRL</sequence>
<gene>
    <name evidence="6" type="ORF">OXX778_LOCUS19532</name>
</gene>
<reference evidence="6" key="1">
    <citation type="submission" date="2021-02" db="EMBL/GenBank/DDBJ databases">
        <authorList>
            <person name="Nowell W R."/>
        </authorList>
    </citation>
    <scope>NUCLEOTIDE SEQUENCE</scope>
    <source>
        <strain evidence="6">Ploen Becks lab</strain>
    </source>
</reference>
<dbReference type="SUPFAM" id="SSF53187">
    <property type="entry name" value="Zn-dependent exopeptidases"/>
    <property type="match status" value="1"/>
</dbReference>
<evidence type="ECO:0000256" key="3">
    <source>
        <dbReference type="ARBA" id="ARBA00022670"/>
    </source>
</evidence>
<dbReference type="AlphaFoldDB" id="A0A814LNT4"/>
<evidence type="ECO:0000313" key="6">
    <source>
        <dbReference type="EMBL" id="CAF1066699.1"/>
    </source>
</evidence>
<proteinExistence type="inferred from homology"/>
<accession>A0A814LNT4</accession>
<evidence type="ECO:0000256" key="4">
    <source>
        <dbReference type="ARBA" id="ARBA00022801"/>
    </source>
</evidence>
<evidence type="ECO:0000313" key="7">
    <source>
        <dbReference type="Proteomes" id="UP000663879"/>
    </source>
</evidence>
<dbReference type="InterPro" id="IPR000819">
    <property type="entry name" value="Peptidase_M17_C"/>
</dbReference>
<dbReference type="EMBL" id="CAJNOC010005970">
    <property type="protein sequence ID" value="CAF1066699.1"/>
    <property type="molecule type" value="Genomic_DNA"/>
</dbReference>
<keyword evidence="3" id="KW-0645">Protease</keyword>